<reference evidence="1 2" key="1">
    <citation type="submission" date="2018-12" db="EMBL/GenBank/DDBJ databases">
        <title>Draft genome sequence of Embleya hyalina NBRC 13850T.</title>
        <authorList>
            <person name="Komaki H."/>
            <person name="Hosoyama A."/>
            <person name="Kimura A."/>
            <person name="Ichikawa N."/>
            <person name="Tamura T."/>
        </authorList>
    </citation>
    <scope>NUCLEOTIDE SEQUENCE [LARGE SCALE GENOMIC DNA]</scope>
    <source>
        <strain evidence="1 2">NBRC 13850</strain>
    </source>
</reference>
<evidence type="ECO:0000313" key="1">
    <source>
        <dbReference type="EMBL" id="GCD99658.1"/>
    </source>
</evidence>
<accession>A0A401YYJ3</accession>
<dbReference type="RefSeq" id="WP_126641450.1">
    <property type="nucleotide sequence ID" value="NZ_BIFH01000034.1"/>
</dbReference>
<keyword evidence="2" id="KW-1185">Reference proteome</keyword>
<protein>
    <recommendedName>
        <fullName evidence="3">Serine peptidase</fullName>
    </recommendedName>
</protein>
<evidence type="ECO:0000313" key="2">
    <source>
        <dbReference type="Proteomes" id="UP000286931"/>
    </source>
</evidence>
<proteinExistence type="predicted"/>
<dbReference type="SUPFAM" id="SSF53474">
    <property type="entry name" value="alpha/beta-Hydrolases"/>
    <property type="match status" value="1"/>
</dbReference>
<evidence type="ECO:0008006" key="3">
    <source>
        <dbReference type="Google" id="ProtNLM"/>
    </source>
</evidence>
<dbReference type="Proteomes" id="UP000286931">
    <property type="component" value="Unassembled WGS sequence"/>
</dbReference>
<dbReference type="InterPro" id="IPR029058">
    <property type="entry name" value="AB_hydrolase_fold"/>
</dbReference>
<dbReference type="OrthoDB" id="3483116at2"/>
<organism evidence="1 2">
    <name type="scientific">Embleya hyalina</name>
    <dbReference type="NCBI Taxonomy" id="516124"/>
    <lineage>
        <taxon>Bacteria</taxon>
        <taxon>Bacillati</taxon>
        <taxon>Actinomycetota</taxon>
        <taxon>Actinomycetes</taxon>
        <taxon>Kitasatosporales</taxon>
        <taxon>Streptomycetaceae</taxon>
        <taxon>Embleya</taxon>
    </lineage>
</organism>
<gene>
    <name evidence="1" type="ORF">EHYA_07380</name>
</gene>
<sequence>MNAIVGVHGIWNFKRRLTPEEAAANLANRVWTPALARSLEGAGHAGPTPTVTVAYYADLLRRSDRQGASEDLEDLDPLEQEIALAWLTELGLPEAVPMGRSFIRVRQAATWLAQSRGLPEASVAWFTNRIAREVGAYLRDPDSPARKAARARVTDAVASSGARVVIAHSLGSIVAYEALWERPDLPIDLLITLGSPLALPGVVLPRLCPPPIDGMGARPPGVSRWVNLADPGDIVAIPPRGIGRAFANVDVDDHTEIGIFDFHFAKNYLAHPRVGQALISNWGQTTR</sequence>
<comment type="caution">
    <text evidence="1">The sequence shown here is derived from an EMBL/GenBank/DDBJ whole genome shotgun (WGS) entry which is preliminary data.</text>
</comment>
<name>A0A401YYJ3_9ACTN</name>
<dbReference type="AlphaFoldDB" id="A0A401YYJ3"/>
<dbReference type="EMBL" id="BIFH01000034">
    <property type="protein sequence ID" value="GCD99658.1"/>
    <property type="molecule type" value="Genomic_DNA"/>
</dbReference>